<accession>A0A0W0GED4</accession>
<gene>
    <name evidence="2" type="ORF">WG66_501</name>
</gene>
<dbReference type="AlphaFoldDB" id="A0A0W0GED4"/>
<feature type="region of interest" description="Disordered" evidence="1">
    <location>
        <begin position="125"/>
        <end position="148"/>
    </location>
</feature>
<evidence type="ECO:0000313" key="3">
    <source>
        <dbReference type="Proteomes" id="UP000054988"/>
    </source>
</evidence>
<proteinExistence type="predicted"/>
<organism evidence="2 3">
    <name type="scientific">Moniliophthora roreri</name>
    <name type="common">Frosty pod rot fungus</name>
    <name type="synonym">Monilia roreri</name>
    <dbReference type="NCBI Taxonomy" id="221103"/>
    <lineage>
        <taxon>Eukaryota</taxon>
        <taxon>Fungi</taxon>
        <taxon>Dikarya</taxon>
        <taxon>Basidiomycota</taxon>
        <taxon>Agaricomycotina</taxon>
        <taxon>Agaricomycetes</taxon>
        <taxon>Agaricomycetidae</taxon>
        <taxon>Agaricales</taxon>
        <taxon>Marasmiineae</taxon>
        <taxon>Marasmiaceae</taxon>
        <taxon>Moniliophthora</taxon>
    </lineage>
</organism>
<evidence type="ECO:0000256" key="1">
    <source>
        <dbReference type="SAM" id="MobiDB-lite"/>
    </source>
</evidence>
<dbReference type="Proteomes" id="UP000054988">
    <property type="component" value="Unassembled WGS sequence"/>
</dbReference>
<dbReference type="EMBL" id="LATX01000210">
    <property type="protein sequence ID" value="KTB46924.1"/>
    <property type="molecule type" value="Genomic_DNA"/>
</dbReference>
<protein>
    <submittedName>
        <fullName evidence="2">Uncharacterized protein</fullName>
    </submittedName>
</protein>
<reference evidence="2 3" key="1">
    <citation type="submission" date="2015-12" db="EMBL/GenBank/DDBJ databases">
        <title>Draft genome sequence of Moniliophthora roreri, the causal agent of frosty pod rot of cacao.</title>
        <authorList>
            <person name="Aime M.C."/>
            <person name="Diaz-Valderrama J.R."/>
            <person name="Kijpornyongpan T."/>
            <person name="Phillips-Mora W."/>
        </authorList>
    </citation>
    <scope>NUCLEOTIDE SEQUENCE [LARGE SCALE GENOMIC DNA]</scope>
    <source>
        <strain evidence="2 3">MCA 2952</strain>
    </source>
</reference>
<evidence type="ECO:0000313" key="2">
    <source>
        <dbReference type="EMBL" id="KTB46924.1"/>
    </source>
</evidence>
<name>A0A0W0GED4_MONRR</name>
<comment type="caution">
    <text evidence="2">The sequence shown here is derived from an EMBL/GenBank/DDBJ whole genome shotgun (WGS) entry which is preliminary data.</text>
</comment>
<sequence>MKEDELKELIKATVEYMKSLNQPGPSFSSRLTVQTWRCHRCRGTKAANSYREKEGIPIFSYKRYYESSMGYKVINVDSSESEPEVTELKTTQPALVHVLQRKEVIVLDSDSDSAVELLPIPKHKRIRSTRPQPAKDSPPVSRAESIPASHTEVIVEGKPDYTPGGAIVERPKPSPEYYSLSPQWMRSFLDGSIALPAPRKPRSRKRHAVRLDHVELKLDLLQLH</sequence>